<dbReference type="Pfam" id="PF20469">
    <property type="entry name" value="OLD-like_TOPRIM"/>
    <property type="match status" value="1"/>
</dbReference>
<feature type="domain" description="OLD protein-like TOPRIM" evidence="2">
    <location>
        <begin position="433"/>
        <end position="501"/>
    </location>
</feature>
<reference evidence="3 4" key="1">
    <citation type="submission" date="2016-11" db="EMBL/GenBank/DDBJ databases">
        <authorList>
            <person name="Klemetsen T."/>
        </authorList>
    </citation>
    <scope>NUCLEOTIDE SEQUENCE [LARGE SCALE GENOMIC DNA]</scope>
    <source>
        <strain evidence="3">MT 2528</strain>
    </source>
</reference>
<name>A0ABY1HCG2_9GAMM</name>
<dbReference type="PANTHER" id="PTHR43581:SF4">
    <property type="entry name" value="ATP_GTP PHOSPHATASE"/>
    <property type="match status" value="1"/>
</dbReference>
<comment type="caution">
    <text evidence="3">The sequence shown here is derived from an EMBL/GenBank/DDBJ whole genome shotgun (WGS) entry which is preliminary data.</text>
</comment>
<dbReference type="InterPro" id="IPR034139">
    <property type="entry name" value="TOPRIM_OLD"/>
</dbReference>
<dbReference type="PANTHER" id="PTHR43581">
    <property type="entry name" value="ATP/GTP PHOSPHATASE"/>
    <property type="match status" value="1"/>
</dbReference>
<dbReference type="InterPro" id="IPR051396">
    <property type="entry name" value="Bact_Antivir_Def_Nuclease"/>
</dbReference>
<protein>
    <recommendedName>
        <fullName evidence="5">ATP-dependent endonuclease</fullName>
    </recommendedName>
</protein>
<feature type="domain" description="Endonuclease GajA/Old nuclease/RecF-like AAA" evidence="1">
    <location>
        <begin position="4"/>
        <end position="377"/>
    </location>
</feature>
<evidence type="ECO:0000313" key="3">
    <source>
        <dbReference type="EMBL" id="SGY91196.1"/>
    </source>
</evidence>
<dbReference type="EMBL" id="FPLJ01000051">
    <property type="protein sequence ID" value="SGY91196.1"/>
    <property type="molecule type" value="Genomic_DNA"/>
</dbReference>
<evidence type="ECO:0000313" key="4">
    <source>
        <dbReference type="Proteomes" id="UP000182660"/>
    </source>
</evidence>
<sequence length="513" mass="57805">MGDATFLIGSNNAGKSTTLKIIECLLSNKKQLDQRDFYSEIDLETGETKVIERKIVIEAEFRDLPSNAGEWRGFKGRIFKYKGANGNADGLSIFYRKTYEIGKDVVVELKSLKREIKPEFIKCKKPQDFIDAGVNSNLVDELFSVLDKNIAAKDKINLEAIDDIWNVSDEEDWFSNPGGIPGNVLSKLPKFLLIPADSSAHEINDVKSGVLGKTLNELFEDVRSTSENYKEAQVHLNKLAKELDPADTTSEFGKMMVSLNSVLSSVFPDTQIHAVADLTDPKVLKPSFEVEMSSNIRTTVENQGTGMVRSAVFGLLRFRQQWLNKKENDDKRSLIIGFEEPEIYLHPSAANQLRDTIYELSGDNTQIIATTHSPYLIDISRKPRQILNRFHYENSHTTVTPFSVSDEYKKLEGDDKQHVKMLLRLDDYVSRVFFTKRVILVEGDTEDIVLREAISRLPADIQCKIKSNCEVIKARGKASIIGVVKYLNALNIDCFVIHDRDAGCANAENLINQ</sequence>
<keyword evidence="4" id="KW-1185">Reference proteome</keyword>
<dbReference type="Pfam" id="PF13175">
    <property type="entry name" value="AAA_15"/>
    <property type="match status" value="1"/>
</dbReference>
<dbReference type="CDD" id="cd01026">
    <property type="entry name" value="TOPRIM_OLD"/>
    <property type="match status" value="1"/>
</dbReference>
<dbReference type="SUPFAM" id="SSF52540">
    <property type="entry name" value="P-loop containing nucleoside triphosphate hydrolases"/>
    <property type="match status" value="1"/>
</dbReference>
<organism evidence="3 4">
    <name type="scientific">Moritella viscosa</name>
    <dbReference type="NCBI Taxonomy" id="80854"/>
    <lineage>
        <taxon>Bacteria</taxon>
        <taxon>Pseudomonadati</taxon>
        <taxon>Pseudomonadota</taxon>
        <taxon>Gammaproteobacteria</taxon>
        <taxon>Alteromonadales</taxon>
        <taxon>Moritellaceae</taxon>
        <taxon>Moritella</taxon>
    </lineage>
</organism>
<dbReference type="Proteomes" id="UP000182660">
    <property type="component" value="Unassembled WGS sequence"/>
</dbReference>
<evidence type="ECO:0000259" key="1">
    <source>
        <dbReference type="Pfam" id="PF13175"/>
    </source>
</evidence>
<evidence type="ECO:0008006" key="5">
    <source>
        <dbReference type="Google" id="ProtNLM"/>
    </source>
</evidence>
<proteinExistence type="predicted"/>
<gene>
    <name evidence="3" type="ORF">MT2528_2107</name>
</gene>
<dbReference type="Gene3D" id="3.40.50.300">
    <property type="entry name" value="P-loop containing nucleotide triphosphate hydrolases"/>
    <property type="match status" value="1"/>
</dbReference>
<accession>A0ABY1HCG2</accession>
<evidence type="ECO:0000259" key="2">
    <source>
        <dbReference type="Pfam" id="PF20469"/>
    </source>
</evidence>
<dbReference type="InterPro" id="IPR027417">
    <property type="entry name" value="P-loop_NTPase"/>
</dbReference>
<dbReference type="InterPro" id="IPR041685">
    <property type="entry name" value="AAA_GajA/Old/RecF-like"/>
</dbReference>